<gene>
    <name evidence="2" type="ORF">F9K24_04725</name>
</gene>
<reference evidence="2 3" key="1">
    <citation type="submission" date="2019-10" db="EMBL/GenBank/DDBJ databases">
        <title>Extracellular Electron Transfer in a Candidatus Methanoperedens spp. Enrichment Culture.</title>
        <authorList>
            <person name="Berger S."/>
            <person name="Rangel Shaw D."/>
            <person name="Berben T."/>
            <person name="In 'T Zandt M."/>
            <person name="Frank J."/>
            <person name="Reimann J."/>
            <person name="Jetten M.S.M."/>
            <person name="Welte C.U."/>
        </authorList>
    </citation>
    <scope>NUCLEOTIDE SEQUENCE [LARGE SCALE GENOMIC DNA]</scope>
    <source>
        <strain evidence="2">SB12</strain>
    </source>
</reference>
<dbReference type="EMBL" id="WBUI01000003">
    <property type="protein sequence ID" value="KAB2934334.1"/>
    <property type="molecule type" value="Genomic_DNA"/>
</dbReference>
<dbReference type="Pfam" id="PF04519">
    <property type="entry name" value="Bactofilin"/>
    <property type="match status" value="1"/>
</dbReference>
<dbReference type="OrthoDB" id="329329at2"/>
<evidence type="ECO:0000313" key="2">
    <source>
        <dbReference type="EMBL" id="KAB2934334.1"/>
    </source>
</evidence>
<name>A0A833H3X4_9LEPT</name>
<sequence>MAEPTESLIVNSIIGEGSEFRGEFKIRDLLRIDGYFKGTILTDGKVLIGRTGEVDTDIQAGIVVVGGEVRGNIIAKKRIVLLSTCRLYGDVITPSLIVEEGTIFEGRCTINRISA</sequence>
<organism evidence="2 3">
    <name type="scientific">Leptonema illini</name>
    <dbReference type="NCBI Taxonomy" id="183"/>
    <lineage>
        <taxon>Bacteria</taxon>
        <taxon>Pseudomonadati</taxon>
        <taxon>Spirochaetota</taxon>
        <taxon>Spirochaetia</taxon>
        <taxon>Leptospirales</taxon>
        <taxon>Leptospiraceae</taxon>
        <taxon>Leptonema</taxon>
    </lineage>
</organism>
<evidence type="ECO:0000256" key="1">
    <source>
        <dbReference type="ARBA" id="ARBA00044755"/>
    </source>
</evidence>
<proteinExistence type="inferred from homology"/>
<comment type="similarity">
    <text evidence="1">Belongs to the bactofilin family.</text>
</comment>
<dbReference type="PANTHER" id="PTHR35024:SF4">
    <property type="entry name" value="POLYMER-FORMING CYTOSKELETAL PROTEIN"/>
    <property type="match status" value="1"/>
</dbReference>
<comment type="caution">
    <text evidence="2">The sequence shown here is derived from an EMBL/GenBank/DDBJ whole genome shotgun (WGS) entry which is preliminary data.</text>
</comment>
<dbReference type="Proteomes" id="UP000460298">
    <property type="component" value="Unassembled WGS sequence"/>
</dbReference>
<dbReference type="PANTHER" id="PTHR35024">
    <property type="entry name" value="HYPOTHETICAL CYTOSOLIC PROTEIN"/>
    <property type="match status" value="1"/>
</dbReference>
<dbReference type="InterPro" id="IPR007607">
    <property type="entry name" value="BacA/B"/>
</dbReference>
<dbReference type="AlphaFoldDB" id="A0A833H3X4"/>
<evidence type="ECO:0000313" key="3">
    <source>
        <dbReference type="Proteomes" id="UP000460298"/>
    </source>
</evidence>
<accession>A0A833H3X4</accession>
<protein>
    <submittedName>
        <fullName evidence="2">Polymer-forming cytoskeletal protein</fullName>
    </submittedName>
</protein>
<dbReference type="RefSeq" id="WP_002772696.1">
    <property type="nucleotide sequence ID" value="NZ_JQDG01000019.1"/>
</dbReference>